<reference evidence="2 3" key="1">
    <citation type="submission" date="2016-03" db="EMBL/GenBank/DDBJ databases">
        <authorList>
            <person name="Ploux O."/>
        </authorList>
    </citation>
    <scope>NUCLEOTIDE SEQUENCE [LARGE SCALE GENOMIC DNA]</scope>
    <source>
        <strain evidence="2 3">BER2</strain>
    </source>
</reference>
<dbReference type="Gene3D" id="3.40.50.300">
    <property type="entry name" value="P-loop containing nucleotide triphosphate hydrolases"/>
    <property type="match status" value="2"/>
</dbReference>
<evidence type="ECO:0000313" key="2">
    <source>
        <dbReference type="EMBL" id="KYG67623.1"/>
    </source>
</evidence>
<proteinExistence type="predicted"/>
<accession>A0A150WT86</accession>
<dbReference type="CDD" id="cd18785">
    <property type="entry name" value="SF2_C"/>
    <property type="match status" value="1"/>
</dbReference>
<feature type="region of interest" description="Disordered" evidence="1">
    <location>
        <begin position="463"/>
        <end position="498"/>
    </location>
</feature>
<comment type="caution">
    <text evidence="2">The sequence shown here is derived from an EMBL/GenBank/DDBJ whole genome shotgun (WGS) entry which is preliminary data.</text>
</comment>
<dbReference type="Proteomes" id="UP000075391">
    <property type="component" value="Unassembled WGS sequence"/>
</dbReference>
<evidence type="ECO:0008006" key="4">
    <source>
        <dbReference type="Google" id="ProtNLM"/>
    </source>
</evidence>
<dbReference type="InterPro" id="IPR027417">
    <property type="entry name" value="P-loop_NTPase"/>
</dbReference>
<dbReference type="EMBL" id="LUKF01000008">
    <property type="protein sequence ID" value="KYG67623.1"/>
    <property type="molecule type" value="Genomic_DNA"/>
</dbReference>
<evidence type="ECO:0000313" key="3">
    <source>
        <dbReference type="Proteomes" id="UP000075391"/>
    </source>
</evidence>
<evidence type="ECO:0000256" key="1">
    <source>
        <dbReference type="SAM" id="MobiDB-lite"/>
    </source>
</evidence>
<sequence>MALQFGSRYRDEFNKFSSLTSKDDFEASVVDFIQFTQGIIQDKHHSMRDEVINWKVQLFNEERHMLYPHQVKAIEGCLQQVVLTDSTKSGYCFMPTSAGKGHILITLAGLSIGDFRLFKNIEDSMPGILKEQPYLVPIVISLSLLYAKLVIKADIKRTQILVHDVEILKQLQGDANSLLGLELANKIQFHSVQALGNETRRENLKYVIIDECHWGNATQQETIQSDLVNHVKERGGNAFGFTASPYEHPDGKFQKTWSKNKINSEFDFNYYLDHNIVYPVTLREVNLQNARPDFADSGEELDLTEKSQVIEFMANHIMTVLPENELDGPGICYFNPVIIPDMVEQMLSYGPKSKILKGRIKVLASESAEFAEKCRARFGSEIIATDKDIAALKKGEKIFLISALKLIVGLNAPHLRYVFISPTNSKIKIMQAIGRLMRPVDTNKVPKKLATLFLTSLTGKKLDIGEGAPGSDKPEREPSPIEVDPDADESPKTRYTTSSMTLSEAYDLPHKVFHKSEVGFRDFINERLITNPNAVDFVNTHHINKDALDQMDVLKELKDLNRLRAQCRTQYNEYILKRDKYICQGKNVIGEAGCDRAYGEVNLEVHHMPPWEFKNIVRQFGKEGALEWHRKSENMKYLVTLCVDCHDLFHTNEDKKRKKERA</sequence>
<gene>
    <name evidence="2" type="ORF">AZI85_17235</name>
</gene>
<dbReference type="SUPFAM" id="SSF52540">
    <property type="entry name" value="P-loop containing nucleoside triphosphate hydrolases"/>
    <property type="match status" value="2"/>
</dbReference>
<organism evidence="2 3">
    <name type="scientific">Bdellovibrio bacteriovorus</name>
    <dbReference type="NCBI Taxonomy" id="959"/>
    <lineage>
        <taxon>Bacteria</taxon>
        <taxon>Pseudomonadati</taxon>
        <taxon>Bdellovibrionota</taxon>
        <taxon>Bdellovibrionia</taxon>
        <taxon>Bdellovibrionales</taxon>
        <taxon>Pseudobdellovibrionaceae</taxon>
        <taxon>Bdellovibrio</taxon>
    </lineage>
</organism>
<name>A0A150WT86_BDEBC</name>
<protein>
    <recommendedName>
        <fullName evidence="4">Helicase ATP-binding domain-containing protein</fullName>
    </recommendedName>
</protein>
<dbReference type="AlphaFoldDB" id="A0A150WT86"/>